<dbReference type="SUPFAM" id="SSF55874">
    <property type="entry name" value="ATPase domain of HSP90 chaperone/DNA topoisomerase II/histidine kinase"/>
    <property type="match status" value="1"/>
</dbReference>
<dbReference type="PANTHER" id="PTHR23336:SF17">
    <property type="entry name" value="MORC FAMILY CW-TYPE ZINC FINGER PROTEIN 3"/>
    <property type="match status" value="1"/>
</dbReference>
<keyword evidence="3" id="KW-0863">Zinc-finger</keyword>
<dbReference type="PANTHER" id="PTHR23336">
    <property type="entry name" value="ZINC FINGER CW-TYPE COILED-COIL DOMAIN PROTEIN 3"/>
    <property type="match status" value="1"/>
</dbReference>
<evidence type="ECO:0000259" key="9">
    <source>
        <dbReference type="PROSITE" id="PS51050"/>
    </source>
</evidence>
<dbReference type="Gene3D" id="3.30.565.10">
    <property type="entry name" value="Histidine kinase-like ATPase, C-terminal domain"/>
    <property type="match status" value="1"/>
</dbReference>
<feature type="compositionally biased region" description="Acidic residues" evidence="8">
    <location>
        <begin position="628"/>
        <end position="640"/>
    </location>
</feature>
<feature type="compositionally biased region" description="Basic and acidic residues" evidence="8">
    <location>
        <begin position="910"/>
        <end position="931"/>
    </location>
</feature>
<reference evidence="11" key="1">
    <citation type="submission" date="2025-08" db="UniProtKB">
        <authorList>
            <consortium name="RefSeq"/>
        </authorList>
    </citation>
    <scope>IDENTIFICATION</scope>
</reference>
<dbReference type="GeneID" id="105908629"/>
<dbReference type="Pfam" id="PF17942">
    <property type="entry name" value="Morc6_S5"/>
    <property type="match status" value="1"/>
</dbReference>
<accession>A0A6P8GPU7</accession>
<dbReference type="KEGG" id="char:105908629"/>
<proteinExistence type="predicted"/>
<sequence length="1175" mass="131260">MAAQTDRGIPLSALSPKFLHTNSTSHTWPFSAIAELVDNAYDPDVSAKQFWIDKTRIRNVDCLTFMDNGNGLIYQKMHKMLSFGFSDKQTINGHVPVGLYGNGFKSGSMRLGKDAIVFSKTHDSMCVGMLSQTYLEQTSANHVVVPIVAFRRTGNNLFRPAPEHSASLQDILKYSLFKSVPELDSELRTITANGTTATSGTRIIIWNLRRSTTGQMEFEFNRDKYDIQIPPTVFESNRDMYKRPELPMESHPESDSSLQAYCSILYLKPRMQIIIRGQKVKTQLVSKNLAYSRKDSYKPNFLTARVPITFGYNTKSKDHYGIMMYHKNRLIKAYERVGCQRQANIKGVGVIGVIECNFLKPTHNKQDFDYTDEYRKTINSVALKLEEYWKEIRFKREKEDPTSLIPLEDTFKRPDQNWVQCDKCLQWRKLPDGIDPEKLPTQWFCHMNPDPQFRSCHVPQEAEDSDDDLSYPKTYKQHERLSKIHQERQKQLEAEAKKKEEMQRLVRLAQQNEELRRQHERLKIQLRQTSSFRVSVPPPPLRSALATAPHSSSTLSQAGPSPSSHGMPIISSVCSLSTPTRMKRMQTSVPDSVEAKKARSNHPGKASEGASTSSSAAATCQSPTVVIPDDDDDEEDDEDCANGRISSGDEEDIVIDETKSTPKPKAPTFDISKVKTELRGVSEVPGILMECSDDAAPEVPKLSASSSAAASSAAASSAAASAATPTRSPSSPEHGQVSTTTQTEASVDIKEEKEEVKSTKDTREENRPNGEEEEERTDMGVSSFAEEEAAASAMDVAPDKEGCSASPSGSEEKAREGMDDEGDSETNAIQARETEPQTDGERGLMAMSRPTDPNPSETPYLAQAQLQQDQLMELLEKTAKERDTFQGEVHQLIVKVEDLEQTVRTLTQDSVKKEPNHQACQTDKRDDEKDYTSLQQQIERLQKERDALAEEKRQWEKNGGEGSSSSTQKDQKEKEGPCTSQVEVDDEMALQVDSLLRELDQRNAERDELKNKLDSLDVEKAALASRMEQLQKELEDVRKDGYRNPVGVTNGQPSAVDSSQQEDRVDTAGGSSPSHQAQTNGSGEPRQNGDADVMEVESQGEDDAQTSSQTHNSPRPGRELKHRLSELRRSVGRLLVTFVPALDLNQVNYNCSVIDEILDQVLQEISQSENGIDAS</sequence>
<feature type="region of interest" description="Disordered" evidence="8">
    <location>
        <begin position="531"/>
        <end position="859"/>
    </location>
</feature>
<protein>
    <submittedName>
        <fullName evidence="11">MORC family CW-type zinc finger protein 3a</fullName>
    </submittedName>
</protein>
<evidence type="ECO:0000256" key="3">
    <source>
        <dbReference type="ARBA" id="ARBA00022771"/>
    </source>
</evidence>
<feature type="compositionally biased region" description="Polar residues" evidence="8">
    <location>
        <begin position="1047"/>
        <end position="1059"/>
    </location>
</feature>
<evidence type="ECO:0000256" key="7">
    <source>
        <dbReference type="SAM" id="Coils"/>
    </source>
</evidence>
<dbReference type="Gene3D" id="3.30.40.100">
    <property type="match status" value="1"/>
</dbReference>
<dbReference type="InterPro" id="IPR036890">
    <property type="entry name" value="HATPase_C_sf"/>
</dbReference>
<feature type="domain" description="CW-type" evidence="9">
    <location>
        <begin position="412"/>
        <end position="464"/>
    </location>
</feature>
<dbReference type="InterPro" id="IPR041006">
    <property type="entry name" value="Morc_S5"/>
</dbReference>
<organism evidence="10 11">
    <name type="scientific">Clupea harengus</name>
    <name type="common">Atlantic herring</name>
    <dbReference type="NCBI Taxonomy" id="7950"/>
    <lineage>
        <taxon>Eukaryota</taxon>
        <taxon>Metazoa</taxon>
        <taxon>Chordata</taxon>
        <taxon>Craniata</taxon>
        <taxon>Vertebrata</taxon>
        <taxon>Euteleostomi</taxon>
        <taxon>Actinopterygii</taxon>
        <taxon>Neopterygii</taxon>
        <taxon>Teleostei</taxon>
        <taxon>Clupei</taxon>
        <taxon>Clupeiformes</taxon>
        <taxon>Clupeoidei</taxon>
        <taxon>Clupeidae</taxon>
        <taxon>Clupea</taxon>
    </lineage>
</organism>
<dbReference type="InterPro" id="IPR011124">
    <property type="entry name" value="Znf_CW"/>
</dbReference>
<feature type="compositionally biased region" description="Basic and acidic residues" evidence="8">
    <location>
        <begin position="747"/>
        <end position="770"/>
    </location>
</feature>
<gene>
    <name evidence="11" type="primary">morc3a</name>
</gene>
<name>A0A6P8GPU7_CLUHA</name>
<keyword evidence="10" id="KW-1185">Reference proteome</keyword>
<dbReference type="Pfam" id="PF07496">
    <property type="entry name" value="zf-CW"/>
    <property type="match status" value="1"/>
</dbReference>
<dbReference type="RefSeq" id="XP_031439781.1">
    <property type="nucleotide sequence ID" value="XM_031583921.2"/>
</dbReference>
<feature type="coiled-coil region" evidence="7">
    <location>
        <begin position="475"/>
        <end position="528"/>
    </location>
</feature>
<evidence type="ECO:0000256" key="5">
    <source>
        <dbReference type="ARBA" id="ARBA00023054"/>
    </source>
</evidence>
<evidence type="ECO:0000256" key="8">
    <source>
        <dbReference type="SAM" id="MobiDB-lite"/>
    </source>
</evidence>
<comment type="subcellular location">
    <subcellularLocation>
        <location evidence="1">Nucleus</location>
    </subcellularLocation>
</comment>
<feature type="compositionally biased region" description="Basic and acidic residues" evidence="8">
    <location>
        <begin position="832"/>
        <end position="842"/>
    </location>
</feature>
<feature type="compositionally biased region" description="Polar residues" evidence="8">
    <location>
        <begin position="549"/>
        <end position="564"/>
    </location>
</feature>
<dbReference type="GO" id="GO:0016887">
    <property type="term" value="F:ATP hydrolysis activity"/>
    <property type="evidence" value="ECO:0007669"/>
    <property type="project" value="InterPro"/>
</dbReference>
<dbReference type="OrthoDB" id="757982at2759"/>
<feature type="compositionally biased region" description="Polar residues" evidence="8">
    <location>
        <begin position="1069"/>
        <end position="1082"/>
    </location>
</feature>
<keyword evidence="2" id="KW-0479">Metal-binding</keyword>
<dbReference type="AlphaFoldDB" id="A0A6P8GPU7"/>
<dbReference type="FunFam" id="3.30.40.100:FF:000003">
    <property type="entry name" value="MORC family CW-type zinc finger 3"/>
    <property type="match status" value="1"/>
</dbReference>
<evidence type="ECO:0000256" key="1">
    <source>
        <dbReference type="ARBA" id="ARBA00004123"/>
    </source>
</evidence>
<evidence type="ECO:0000313" key="10">
    <source>
        <dbReference type="Proteomes" id="UP000515152"/>
    </source>
</evidence>
<dbReference type="Pfam" id="PF13589">
    <property type="entry name" value="HATPase_c_3"/>
    <property type="match status" value="1"/>
</dbReference>
<feature type="compositionally biased region" description="Basic and acidic residues" evidence="8">
    <location>
        <begin position="1032"/>
        <end position="1042"/>
    </location>
</feature>
<feature type="compositionally biased region" description="Low complexity" evidence="8">
    <location>
        <begin position="606"/>
        <end position="618"/>
    </location>
</feature>
<feature type="compositionally biased region" description="Polar residues" evidence="8">
    <location>
        <begin position="572"/>
        <end position="590"/>
    </location>
</feature>
<dbReference type="Proteomes" id="UP000515152">
    <property type="component" value="Chromosome 2"/>
</dbReference>
<keyword evidence="6" id="KW-0539">Nucleus</keyword>
<dbReference type="GO" id="GO:0008270">
    <property type="term" value="F:zinc ion binding"/>
    <property type="evidence" value="ECO:0007669"/>
    <property type="project" value="UniProtKB-KW"/>
</dbReference>
<feature type="compositionally biased region" description="Low complexity" evidence="8">
    <location>
        <begin position="703"/>
        <end position="723"/>
    </location>
</feature>
<keyword evidence="5 7" id="KW-0175">Coiled coil</keyword>
<feature type="region of interest" description="Disordered" evidence="8">
    <location>
        <begin position="1032"/>
        <end position="1119"/>
    </location>
</feature>
<dbReference type="CDD" id="cd16931">
    <property type="entry name" value="HATPase_MORC-like"/>
    <property type="match status" value="1"/>
</dbReference>
<dbReference type="GO" id="GO:0016605">
    <property type="term" value="C:PML body"/>
    <property type="evidence" value="ECO:0007669"/>
    <property type="project" value="TreeGrafter"/>
</dbReference>
<feature type="compositionally biased region" description="Basic and acidic residues" evidence="8">
    <location>
        <begin position="940"/>
        <end position="959"/>
    </location>
</feature>
<feature type="compositionally biased region" description="Polar residues" evidence="8">
    <location>
        <begin position="724"/>
        <end position="745"/>
    </location>
</feature>
<evidence type="ECO:0000256" key="6">
    <source>
        <dbReference type="ARBA" id="ARBA00023242"/>
    </source>
</evidence>
<dbReference type="CTD" id="553447"/>
<evidence type="ECO:0000313" key="11">
    <source>
        <dbReference type="RefSeq" id="XP_031439781.1"/>
    </source>
</evidence>
<dbReference type="PROSITE" id="PS51050">
    <property type="entry name" value="ZF_CW"/>
    <property type="match status" value="1"/>
</dbReference>
<feature type="region of interest" description="Disordered" evidence="8">
    <location>
        <begin position="906"/>
        <end position="987"/>
    </location>
</feature>
<feature type="compositionally biased region" description="Acidic residues" evidence="8">
    <location>
        <begin position="1092"/>
        <end position="1104"/>
    </location>
</feature>
<evidence type="ECO:0000256" key="4">
    <source>
        <dbReference type="ARBA" id="ARBA00022833"/>
    </source>
</evidence>
<dbReference type="InterPro" id="IPR045261">
    <property type="entry name" value="MORC_ATPase"/>
</dbReference>
<keyword evidence="4" id="KW-0862">Zinc</keyword>
<evidence type="ECO:0000256" key="2">
    <source>
        <dbReference type="ARBA" id="ARBA00022723"/>
    </source>
</evidence>